<dbReference type="SUPFAM" id="SSF54427">
    <property type="entry name" value="NTF2-like"/>
    <property type="match status" value="1"/>
</dbReference>
<evidence type="ECO:0000259" key="1">
    <source>
        <dbReference type="Pfam" id="PF14534"/>
    </source>
</evidence>
<organism evidence="2 3">
    <name type="scientific">Sphingomonas rhizophila</name>
    <dbReference type="NCBI Taxonomy" id="2071607"/>
    <lineage>
        <taxon>Bacteria</taxon>
        <taxon>Pseudomonadati</taxon>
        <taxon>Pseudomonadota</taxon>
        <taxon>Alphaproteobacteria</taxon>
        <taxon>Sphingomonadales</taxon>
        <taxon>Sphingomonadaceae</taxon>
        <taxon>Sphingomonas</taxon>
    </lineage>
</organism>
<dbReference type="Gene3D" id="3.10.450.50">
    <property type="match status" value="1"/>
</dbReference>
<dbReference type="Proteomes" id="UP000515955">
    <property type="component" value="Chromosome"/>
</dbReference>
<dbReference type="KEGG" id="srhi:H9L12_02105"/>
<gene>
    <name evidence="2" type="ORF">H9L12_02105</name>
</gene>
<keyword evidence="3" id="KW-1185">Reference proteome</keyword>
<dbReference type="EMBL" id="CP060717">
    <property type="protein sequence ID" value="QNN65432.1"/>
    <property type="molecule type" value="Genomic_DNA"/>
</dbReference>
<evidence type="ECO:0000313" key="3">
    <source>
        <dbReference type="Proteomes" id="UP000515955"/>
    </source>
</evidence>
<dbReference type="Pfam" id="PF14534">
    <property type="entry name" value="DUF4440"/>
    <property type="match status" value="1"/>
</dbReference>
<sequence length="145" mass="16642">MSKWAVALAISALLSGCASLPDKRQAGDTRAAEAEIRRLEEGWTTAFNNRDTRFMKDVMAPEYVLFSAGEPQGRNVTNRDAWMRVWLRQDSLPYEAKVLGVVVVGDTAVATLEARWRRESYLTDTWARRQGRWQLIFRHSAARRR</sequence>
<dbReference type="InterPro" id="IPR032710">
    <property type="entry name" value="NTF2-like_dom_sf"/>
</dbReference>
<evidence type="ECO:0000313" key="2">
    <source>
        <dbReference type="EMBL" id="QNN65432.1"/>
    </source>
</evidence>
<protein>
    <submittedName>
        <fullName evidence="2">Nuclear transport factor 2 family protein</fullName>
    </submittedName>
</protein>
<reference evidence="2 3" key="1">
    <citation type="submission" date="2020-08" db="EMBL/GenBank/DDBJ databases">
        <title>Genome sequence of Sphingomonas rhizophila KACC 19189T.</title>
        <authorList>
            <person name="Hyun D.-W."/>
            <person name="Bae J.-W."/>
        </authorList>
    </citation>
    <scope>NUCLEOTIDE SEQUENCE [LARGE SCALE GENOMIC DNA]</scope>
    <source>
        <strain evidence="2 3">KACC 19189</strain>
    </source>
</reference>
<dbReference type="InterPro" id="IPR027843">
    <property type="entry name" value="DUF4440"/>
</dbReference>
<dbReference type="RefSeq" id="WP_187542424.1">
    <property type="nucleotide sequence ID" value="NZ_CP060717.1"/>
</dbReference>
<dbReference type="AlphaFoldDB" id="A0A7G9SC57"/>
<accession>A0A7G9SC57</accession>
<proteinExistence type="predicted"/>
<feature type="domain" description="DUF4440" evidence="1">
    <location>
        <begin position="36"/>
        <end position="135"/>
    </location>
</feature>
<name>A0A7G9SC57_9SPHN</name>
<dbReference type="PROSITE" id="PS51257">
    <property type="entry name" value="PROKAR_LIPOPROTEIN"/>
    <property type="match status" value="1"/>
</dbReference>